<keyword evidence="5" id="KW-1185">Reference proteome</keyword>
<dbReference type="InParanoid" id="A0A2G5CXB0"/>
<dbReference type="Proteomes" id="UP000230069">
    <property type="component" value="Unassembled WGS sequence"/>
</dbReference>
<evidence type="ECO:0000313" key="5">
    <source>
        <dbReference type="Proteomes" id="UP000230069"/>
    </source>
</evidence>
<dbReference type="GO" id="GO:0005525">
    <property type="term" value="F:GTP binding"/>
    <property type="evidence" value="ECO:0007669"/>
    <property type="project" value="InterPro"/>
</dbReference>
<dbReference type="FunCoup" id="A0A2G5CXB0">
    <property type="interactions" value="51"/>
</dbReference>
<sequence>MGGGERSSSQKEELVESLLLDQDSHKPNELSLKKNNTQRKYFGANEEFGKEFFEFEDWKNTDFSKFEEEIFNLRRLKAFEEIIKSYDSLKLQDRNLDEAKEKLLSYKPGAWKEMVGCMKISDYDVPKTVTLLLIGPKGSGKSSLVNRILRVFEGDKFTSERAQVTYNSSDEDGTLYLHEYMIPKDSTSFCIYDTRGLFEDSYDNYEMIERWMTEGVRHGELALRASDTPNEEGKARETSCLKEARMVNYVIFVIDALSVLRSMAGDTHYKSLLQSSWCCPYLSYGDDKPVVVCTHGDLLSDADRTRVRIRLGELLGIHPAKQIFDISEKFDPETDLAVVDMLTYSLLHADKHLPVKKRSPKKVLGILMLSLVFLLFYVFGALTGLINSKTCCYQNNSSGSPINRVIPNSESEQGISIDWRTIRHLWLG</sequence>
<dbReference type="InterPro" id="IPR027417">
    <property type="entry name" value="P-loop_NTPase"/>
</dbReference>
<keyword evidence="2" id="KW-0472">Membrane</keyword>
<accession>A0A2G5CXB0</accession>
<dbReference type="EMBL" id="KZ305051">
    <property type="protein sequence ID" value="PIA35911.1"/>
    <property type="molecule type" value="Genomic_DNA"/>
</dbReference>
<feature type="transmembrane region" description="Helical" evidence="2">
    <location>
        <begin position="363"/>
        <end position="386"/>
    </location>
</feature>
<feature type="region of interest" description="Disordered" evidence="1">
    <location>
        <begin position="1"/>
        <end position="32"/>
    </location>
</feature>
<dbReference type="Pfam" id="PF01926">
    <property type="entry name" value="MMR_HSR1"/>
    <property type="match status" value="1"/>
</dbReference>
<protein>
    <recommendedName>
        <fullName evidence="3">G domain-containing protein</fullName>
    </recommendedName>
</protein>
<evidence type="ECO:0000256" key="2">
    <source>
        <dbReference type="SAM" id="Phobius"/>
    </source>
</evidence>
<dbReference type="STRING" id="218851.A0A2G5CXB0"/>
<feature type="compositionally biased region" description="Basic and acidic residues" evidence="1">
    <location>
        <begin position="22"/>
        <end position="32"/>
    </location>
</feature>
<evidence type="ECO:0000313" key="4">
    <source>
        <dbReference type="EMBL" id="PIA35911.1"/>
    </source>
</evidence>
<keyword evidence="2" id="KW-1133">Transmembrane helix</keyword>
<keyword evidence="2" id="KW-0812">Transmembrane</keyword>
<dbReference type="SUPFAM" id="SSF52540">
    <property type="entry name" value="P-loop containing nucleoside triphosphate hydrolases"/>
    <property type="match status" value="1"/>
</dbReference>
<feature type="domain" description="G" evidence="3">
    <location>
        <begin position="132"/>
        <end position="212"/>
    </location>
</feature>
<organism evidence="4 5">
    <name type="scientific">Aquilegia coerulea</name>
    <name type="common">Rocky mountain columbine</name>
    <dbReference type="NCBI Taxonomy" id="218851"/>
    <lineage>
        <taxon>Eukaryota</taxon>
        <taxon>Viridiplantae</taxon>
        <taxon>Streptophyta</taxon>
        <taxon>Embryophyta</taxon>
        <taxon>Tracheophyta</taxon>
        <taxon>Spermatophyta</taxon>
        <taxon>Magnoliopsida</taxon>
        <taxon>Ranunculales</taxon>
        <taxon>Ranunculaceae</taxon>
        <taxon>Thalictroideae</taxon>
        <taxon>Aquilegia</taxon>
    </lineage>
</organism>
<dbReference type="OrthoDB" id="25620at2759"/>
<proteinExistence type="predicted"/>
<dbReference type="AlphaFoldDB" id="A0A2G5CXB0"/>
<dbReference type="PANTHER" id="PTHR14241">
    <property type="entry name" value="INTERFERON-INDUCED PROTEIN 44"/>
    <property type="match status" value="1"/>
</dbReference>
<reference evidence="4 5" key="1">
    <citation type="submission" date="2017-09" db="EMBL/GenBank/DDBJ databases">
        <title>WGS assembly of Aquilegia coerulea Goldsmith.</title>
        <authorList>
            <person name="Hodges S."/>
            <person name="Kramer E."/>
            <person name="Nordborg M."/>
            <person name="Tomkins J."/>
            <person name="Borevitz J."/>
            <person name="Derieg N."/>
            <person name="Yan J."/>
            <person name="Mihaltcheva S."/>
            <person name="Hayes R.D."/>
            <person name="Rokhsar D."/>
        </authorList>
    </citation>
    <scope>NUCLEOTIDE SEQUENCE [LARGE SCALE GENOMIC DNA]</scope>
    <source>
        <strain evidence="5">cv. Goldsmith</strain>
    </source>
</reference>
<dbReference type="PANTHER" id="PTHR14241:SF32">
    <property type="entry name" value="VWFA DOMAIN-CONTAINING PROTEIN-RELATED"/>
    <property type="match status" value="1"/>
</dbReference>
<dbReference type="CDD" id="cd00882">
    <property type="entry name" value="Ras_like_GTPase"/>
    <property type="match status" value="1"/>
</dbReference>
<evidence type="ECO:0000259" key="3">
    <source>
        <dbReference type="Pfam" id="PF01926"/>
    </source>
</evidence>
<evidence type="ECO:0000256" key="1">
    <source>
        <dbReference type="SAM" id="MobiDB-lite"/>
    </source>
</evidence>
<dbReference type="InterPro" id="IPR006073">
    <property type="entry name" value="GTP-bd"/>
</dbReference>
<dbReference type="Gene3D" id="3.40.50.300">
    <property type="entry name" value="P-loop containing nucleotide triphosphate hydrolases"/>
    <property type="match status" value="1"/>
</dbReference>
<name>A0A2G5CXB0_AQUCA</name>
<gene>
    <name evidence="4" type="ORF">AQUCO_03400064v1</name>
</gene>